<keyword evidence="2" id="KW-1185">Reference proteome</keyword>
<feature type="non-terminal residue" evidence="1">
    <location>
        <position position="1"/>
    </location>
</feature>
<dbReference type="OMA" id="GYPCRTF"/>
<dbReference type="PIRSF" id="PIRSF022976">
    <property type="entry name" value="NADH_Oxi_21kDa"/>
    <property type="match status" value="1"/>
</dbReference>
<gene>
    <name evidence="1" type="ORF">B7463_g8411</name>
</gene>
<sequence length="193" mass="20844">MSSQTVAKAATAVPRVIPVSKKYTLQSRGVWERIRRAFAVDPNRSNGVPYNPQFRNPTPGANDPFAYTDPVTVPAGDIADNPYWKRDSRRSYPRLSFVSQGDVVSLLTVGSESAPKKELIGAAGETALVEAKKGGEEGLAAYFKKEKIDVLGALGRDGLPPLPSSASLKVGADKYNLTPEQAYPASYPCRVFQ</sequence>
<dbReference type="EMBL" id="NCSJ02000184">
    <property type="protein sequence ID" value="RFU27932.1"/>
    <property type="molecule type" value="Genomic_DNA"/>
</dbReference>
<dbReference type="Proteomes" id="UP000258309">
    <property type="component" value="Unassembled WGS sequence"/>
</dbReference>
<dbReference type="CDD" id="cd22849">
    <property type="entry name" value="NuzM"/>
    <property type="match status" value="1"/>
</dbReference>
<protein>
    <recommendedName>
        <fullName evidence="3">NADH-ubiquinone oxidoreductase 21.3 kDa subunit</fullName>
    </recommendedName>
</protein>
<dbReference type="AlphaFoldDB" id="A0A3E2H3X1"/>
<evidence type="ECO:0008006" key="3">
    <source>
        <dbReference type="Google" id="ProtNLM"/>
    </source>
</evidence>
<dbReference type="STRING" id="5539.A0A3E2H3X1"/>
<accession>A0A3E2H3X1</accession>
<feature type="non-terminal residue" evidence="1">
    <location>
        <position position="193"/>
    </location>
</feature>
<dbReference type="OrthoDB" id="2093493at2759"/>
<name>A0A3E2H3X1_SCYLI</name>
<dbReference type="InterPro" id="IPR016813">
    <property type="entry name" value="NADH_Ub_cplx-1_21kDa"/>
</dbReference>
<proteinExistence type="predicted"/>
<evidence type="ECO:0000313" key="1">
    <source>
        <dbReference type="EMBL" id="RFU27932.1"/>
    </source>
</evidence>
<evidence type="ECO:0000313" key="2">
    <source>
        <dbReference type="Proteomes" id="UP000258309"/>
    </source>
</evidence>
<reference evidence="1 2" key="1">
    <citation type="submission" date="2018-05" db="EMBL/GenBank/DDBJ databases">
        <title>Draft genome sequence of Scytalidium lignicola DSM 105466, a ubiquitous saprotrophic fungus.</title>
        <authorList>
            <person name="Buettner E."/>
            <person name="Gebauer A.M."/>
            <person name="Hofrichter M."/>
            <person name="Liers C."/>
            <person name="Kellner H."/>
        </authorList>
    </citation>
    <scope>NUCLEOTIDE SEQUENCE [LARGE SCALE GENOMIC DNA]</scope>
    <source>
        <strain evidence="1 2">DSM 105466</strain>
    </source>
</reference>
<dbReference type="PANTHER" id="PTHR37325">
    <property type="entry name" value="OXIDOREDUCTASE 21 KDA SUBUNIT, PUTATIVE (AFU_ORTHOLOGUE AFUA_4G05910)-RELATED"/>
    <property type="match status" value="1"/>
</dbReference>
<dbReference type="PANTHER" id="PTHR37325:SF1">
    <property type="entry name" value="OXIDOREDUCTASE 21 KDA SUBUNIT, PUTATIVE (AFU_ORTHOLOGUE AFUA_4G05910)-RELATED"/>
    <property type="match status" value="1"/>
</dbReference>
<comment type="caution">
    <text evidence="1">The sequence shown here is derived from an EMBL/GenBank/DDBJ whole genome shotgun (WGS) entry which is preliminary data.</text>
</comment>
<organism evidence="1 2">
    <name type="scientific">Scytalidium lignicola</name>
    <name type="common">Hyphomycete</name>
    <dbReference type="NCBI Taxonomy" id="5539"/>
    <lineage>
        <taxon>Eukaryota</taxon>
        <taxon>Fungi</taxon>
        <taxon>Dikarya</taxon>
        <taxon>Ascomycota</taxon>
        <taxon>Pezizomycotina</taxon>
        <taxon>Leotiomycetes</taxon>
        <taxon>Leotiomycetes incertae sedis</taxon>
        <taxon>Scytalidium</taxon>
    </lineage>
</organism>